<dbReference type="PANTHER" id="PTHR42837">
    <property type="entry name" value="REGULATOR OF SIGMA-E PROTEASE RSEP"/>
    <property type="match status" value="1"/>
</dbReference>
<dbReference type="GO" id="GO:0016020">
    <property type="term" value="C:membrane"/>
    <property type="evidence" value="ECO:0007669"/>
    <property type="project" value="UniProtKB-SubCell"/>
</dbReference>
<evidence type="ECO:0000256" key="5">
    <source>
        <dbReference type="ARBA" id="ARBA00022692"/>
    </source>
</evidence>
<evidence type="ECO:0000256" key="11">
    <source>
        <dbReference type="RuleBase" id="RU362031"/>
    </source>
</evidence>
<feature type="transmembrane region" description="Helical" evidence="11">
    <location>
        <begin position="95"/>
        <end position="116"/>
    </location>
</feature>
<evidence type="ECO:0000256" key="7">
    <source>
        <dbReference type="ARBA" id="ARBA00022833"/>
    </source>
</evidence>
<dbReference type="Pfam" id="PF17820">
    <property type="entry name" value="PDZ_6"/>
    <property type="match status" value="2"/>
</dbReference>
<dbReference type="CDD" id="cd06163">
    <property type="entry name" value="S2P-M50_PDZ_RseP-like"/>
    <property type="match status" value="2"/>
</dbReference>
<evidence type="ECO:0000313" key="14">
    <source>
        <dbReference type="Proteomes" id="UP000216913"/>
    </source>
</evidence>
<evidence type="ECO:0000256" key="6">
    <source>
        <dbReference type="ARBA" id="ARBA00022801"/>
    </source>
</evidence>
<dbReference type="EC" id="3.4.24.-" evidence="11"/>
<keyword evidence="4 13" id="KW-0645">Protease</keyword>
<dbReference type="Proteomes" id="UP000216913">
    <property type="component" value="Unassembled WGS sequence"/>
</dbReference>
<comment type="subcellular location">
    <subcellularLocation>
        <location evidence="2">Membrane</location>
        <topology evidence="2">Multi-pass membrane protein</topology>
    </subcellularLocation>
</comment>
<feature type="transmembrane region" description="Helical" evidence="11">
    <location>
        <begin position="424"/>
        <end position="443"/>
    </location>
</feature>
<evidence type="ECO:0000256" key="4">
    <source>
        <dbReference type="ARBA" id="ARBA00022670"/>
    </source>
</evidence>
<dbReference type="NCBIfam" id="TIGR00054">
    <property type="entry name" value="RIP metalloprotease RseP"/>
    <property type="match status" value="1"/>
</dbReference>
<keyword evidence="8 11" id="KW-1133">Transmembrane helix</keyword>
<dbReference type="RefSeq" id="WP_094799537.1">
    <property type="nucleotide sequence ID" value="NZ_NEVN01000005.1"/>
</dbReference>
<organism evidence="13 14">
    <name type="scientific">Bordetella genomosp. 5</name>
    <dbReference type="NCBI Taxonomy" id="1395608"/>
    <lineage>
        <taxon>Bacteria</taxon>
        <taxon>Pseudomonadati</taxon>
        <taxon>Pseudomonadota</taxon>
        <taxon>Betaproteobacteria</taxon>
        <taxon>Burkholderiales</taxon>
        <taxon>Alcaligenaceae</taxon>
        <taxon>Bordetella</taxon>
    </lineage>
</organism>
<gene>
    <name evidence="13" type="ORF">CAL25_08535</name>
</gene>
<dbReference type="Pfam" id="PF02163">
    <property type="entry name" value="Peptidase_M50"/>
    <property type="match status" value="1"/>
</dbReference>
<feature type="domain" description="PDZ" evidence="12">
    <location>
        <begin position="112"/>
        <end position="184"/>
    </location>
</feature>
<dbReference type="GO" id="GO:0006508">
    <property type="term" value="P:proteolysis"/>
    <property type="evidence" value="ECO:0007669"/>
    <property type="project" value="UniProtKB-KW"/>
</dbReference>
<dbReference type="Gene3D" id="2.30.42.10">
    <property type="match status" value="2"/>
</dbReference>
<keyword evidence="10 11" id="KW-0472">Membrane</keyword>
<name>A0A261TVV9_9BORD</name>
<dbReference type="OrthoDB" id="9782003at2"/>
<dbReference type="GO" id="GO:0046872">
    <property type="term" value="F:metal ion binding"/>
    <property type="evidence" value="ECO:0007669"/>
    <property type="project" value="UniProtKB-KW"/>
</dbReference>
<evidence type="ECO:0000259" key="12">
    <source>
        <dbReference type="SMART" id="SM00228"/>
    </source>
</evidence>
<dbReference type="InterPro" id="IPR001478">
    <property type="entry name" value="PDZ"/>
</dbReference>
<evidence type="ECO:0000256" key="10">
    <source>
        <dbReference type="ARBA" id="ARBA00023136"/>
    </source>
</evidence>
<keyword evidence="5 11" id="KW-0812">Transmembrane</keyword>
<keyword evidence="14" id="KW-1185">Reference proteome</keyword>
<comment type="similarity">
    <text evidence="3 11">Belongs to the peptidase M50B family.</text>
</comment>
<dbReference type="InterPro" id="IPR008915">
    <property type="entry name" value="Peptidase_M50"/>
</dbReference>
<evidence type="ECO:0000256" key="2">
    <source>
        <dbReference type="ARBA" id="ARBA00004141"/>
    </source>
</evidence>
<dbReference type="SUPFAM" id="SSF50156">
    <property type="entry name" value="PDZ domain-like"/>
    <property type="match status" value="2"/>
</dbReference>
<accession>A0A261TVV9</accession>
<protein>
    <recommendedName>
        <fullName evidence="11">Zinc metalloprotease</fullName>
        <ecNumber evidence="11">3.4.24.-</ecNumber>
    </recommendedName>
</protein>
<evidence type="ECO:0000256" key="1">
    <source>
        <dbReference type="ARBA" id="ARBA00001947"/>
    </source>
</evidence>
<dbReference type="InterPro" id="IPR004387">
    <property type="entry name" value="Pept_M50_Zn"/>
</dbReference>
<evidence type="ECO:0000256" key="9">
    <source>
        <dbReference type="ARBA" id="ARBA00023049"/>
    </source>
</evidence>
<dbReference type="AlphaFoldDB" id="A0A261TVV9"/>
<keyword evidence="11" id="KW-0479">Metal-binding</keyword>
<comment type="caution">
    <text evidence="13">The sequence shown here is derived from an EMBL/GenBank/DDBJ whole genome shotgun (WGS) entry which is preliminary data.</text>
</comment>
<evidence type="ECO:0000256" key="3">
    <source>
        <dbReference type="ARBA" id="ARBA00007931"/>
    </source>
</evidence>
<dbReference type="PANTHER" id="PTHR42837:SF2">
    <property type="entry name" value="MEMBRANE METALLOPROTEASE ARASP2, CHLOROPLASTIC-RELATED"/>
    <property type="match status" value="1"/>
</dbReference>
<keyword evidence="9 11" id="KW-0482">Metalloprotease</keyword>
<proteinExistence type="inferred from homology"/>
<keyword evidence="7 11" id="KW-0862">Zinc</keyword>
<dbReference type="InterPro" id="IPR041489">
    <property type="entry name" value="PDZ_6"/>
</dbReference>
<dbReference type="EMBL" id="NEVP01000005">
    <property type="protein sequence ID" value="OZI52783.1"/>
    <property type="molecule type" value="Genomic_DNA"/>
</dbReference>
<comment type="cofactor">
    <cofactor evidence="1 11">
        <name>Zn(2+)</name>
        <dbReference type="ChEBI" id="CHEBI:29105"/>
    </cofactor>
</comment>
<feature type="domain" description="PDZ" evidence="12">
    <location>
        <begin position="209"/>
        <end position="276"/>
    </location>
</feature>
<reference evidence="13 14" key="1">
    <citation type="submission" date="2017-05" db="EMBL/GenBank/DDBJ databases">
        <title>Complete and WGS of Bordetella genogroups.</title>
        <authorList>
            <person name="Spilker T."/>
            <person name="LiPuma J."/>
        </authorList>
    </citation>
    <scope>NUCLEOTIDE SEQUENCE [LARGE SCALE GENOMIC DNA]</scope>
    <source>
        <strain evidence="13 14">AU10456</strain>
    </source>
</reference>
<keyword evidence="6 11" id="KW-0378">Hydrolase</keyword>
<dbReference type="GO" id="GO:0004222">
    <property type="term" value="F:metalloendopeptidase activity"/>
    <property type="evidence" value="ECO:0007669"/>
    <property type="project" value="InterPro"/>
</dbReference>
<sequence>MIFTLLAFVVALGTLITFHELGHYWVARLCGVRVLRFSLGFGRVLLRRYDRNGTEWALSAIPLGGYVKMQDDAPPGAPLAEVKRSFNAQPVGRRIAIVAAGPIFNLILAIALYAGLNMVGTQVPAAIVGAPVADTPAAQAGFSAGDRIQSVGGQQIESWSDARWRLLDLLSSGGSTDVRVSDEAGRERELRLTAPAGNRMDPADGDPLVALGLRLAQAKPIVREVIAGGAGEAAGLRAGDLIVRAGDAQGLDAGALVALIQQHPDQAMPITVVRDGAQVSLEIVPRAEQVQGKQIGRIGVQLGGDVPMVTQRYGFFESIARGAQRTWDTAWLSLRMMGRMVTGDVSWRNVSGPVTIADYAGQTARIGLEAYIAYLALISISLGVLNLLPIPMLDGGHLLYYLVEIVRGRPVPDRWIDIGQRAGVGLLACLMGLALFNDFARLFT</sequence>
<dbReference type="InterPro" id="IPR036034">
    <property type="entry name" value="PDZ_sf"/>
</dbReference>
<evidence type="ECO:0000313" key="13">
    <source>
        <dbReference type="EMBL" id="OZI52783.1"/>
    </source>
</evidence>
<evidence type="ECO:0000256" key="8">
    <source>
        <dbReference type="ARBA" id="ARBA00022989"/>
    </source>
</evidence>
<dbReference type="SMART" id="SM00228">
    <property type="entry name" value="PDZ"/>
    <property type="match status" value="2"/>
</dbReference>
<feature type="transmembrane region" description="Helical" evidence="11">
    <location>
        <begin position="371"/>
        <end position="403"/>
    </location>
</feature>